<feature type="compositionally biased region" description="Low complexity" evidence="1">
    <location>
        <begin position="469"/>
        <end position="487"/>
    </location>
</feature>
<dbReference type="PANTHER" id="PTHR46018:SF2">
    <property type="entry name" value="ZINC PHOSPHODIESTERASE ELAC PROTEIN 1"/>
    <property type="match status" value="1"/>
</dbReference>
<keyword evidence="4" id="KW-1185">Reference proteome</keyword>
<dbReference type="AlphaFoldDB" id="A0A371DPC3"/>
<dbReference type="STRING" id="139420.A0A371DPC3"/>
<dbReference type="PANTHER" id="PTHR46018">
    <property type="entry name" value="ZINC PHOSPHODIESTERASE ELAC PROTEIN 1"/>
    <property type="match status" value="1"/>
</dbReference>
<gene>
    <name evidence="3" type="ORF">OH76DRAFT_1398686</name>
</gene>
<feature type="region of interest" description="Disordered" evidence="1">
    <location>
        <begin position="1"/>
        <end position="22"/>
    </location>
</feature>
<protein>
    <recommendedName>
        <fullName evidence="2">Metallo-beta-lactamase domain-containing protein</fullName>
    </recommendedName>
</protein>
<evidence type="ECO:0000313" key="3">
    <source>
        <dbReference type="EMBL" id="RDX54369.1"/>
    </source>
</evidence>
<feature type="region of interest" description="Disordered" evidence="1">
    <location>
        <begin position="407"/>
        <end position="503"/>
    </location>
</feature>
<feature type="compositionally biased region" description="Basic and acidic residues" evidence="1">
    <location>
        <begin position="313"/>
        <end position="327"/>
    </location>
</feature>
<evidence type="ECO:0000256" key="1">
    <source>
        <dbReference type="SAM" id="MobiDB-lite"/>
    </source>
</evidence>
<organism evidence="3 4">
    <name type="scientific">Lentinus brumalis</name>
    <dbReference type="NCBI Taxonomy" id="2498619"/>
    <lineage>
        <taxon>Eukaryota</taxon>
        <taxon>Fungi</taxon>
        <taxon>Dikarya</taxon>
        <taxon>Basidiomycota</taxon>
        <taxon>Agaricomycotina</taxon>
        <taxon>Agaricomycetes</taxon>
        <taxon>Polyporales</taxon>
        <taxon>Polyporaceae</taxon>
        <taxon>Lentinus</taxon>
    </lineage>
</organism>
<sequence length="503" mass="55250">MSNNMTVTFLGTTSGGGPTETRNCSSLVVDALGNGSLWMVDCAEGTVRQFEGQPYRPAHPRLRASQVSKIFITHMHADHCMGTLTFLRTVLGIPKPKLPGTTPNPPNSLPPRVEIFGPRGIRRMLRMLWHMTHTHSEHPYVVHELLFPGEQPSVAADVQPGEDGQEAAVDDMDVRGESECVGQDFSCDEAGFWRGIVDISPGAGHHWGAVVDAGPILHRDPCIGYVVREIPRTPLTADSPAPRKLVILGDTYDPSPLIPLIHADPPDTAVLPELDPFGNGVPARVPVTLLVHEATDAYLPPRVDPNQRTGRNRTKESVDAKTRERGHSTPGMAGAFARAIAAERLVLNHIGARFPAPNMNYQGAQARFRQECMREIERQAAEGWSQNRSAHPQAAWDYLSIELPRNRPPQREMEHVDEAGRGQERIPEYEDAAYGGDRKRRATSSVGGDERRNGHGHASGSGGGHTQWSSGSRRGYGSHAASAGSASRYEDKRPRKDWRERDR</sequence>
<dbReference type="InterPro" id="IPR036866">
    <property type="entry name" value="RibonucZ/Hydroxyglut_hydro"/>
</dbReference>
<dbReference type="SUPFAM" id="SSF56281">
    <property type="entry name" value="Metallo-hydrolase/oxidoreductase"/>
    <property type="match status" value="1"/>
</dbReference>
<feature type="region of interest" description="Disordered" evidence="1">
    <location>
        <begin position="299"/>
        <end position="331"/>
    </location>
</feature>
<reference evidence="3 4" key="1">
    <citation type="journal article" date="2018" name="Biotechnol. Biofuels">
        <title>Integrative visual omics of the white-rot fungus Polyporus brumalis exposes the biotechnological potential of its oxidative enzymes for delignifying raw plant biomass.</title>
        <authorList>
            <person name="Miyauchi S."/>
            <person name="Rancon A."/>
            <person name="Drula E."/>
            <person name="Hage H."/>
            <person name="Chaduli D."/>
            <person name="Favel A."/>
            <person name="Grisel S."/>
            <person name="Henrissat B."/>
            <person name="Herpoel-Gimbert I."/>
            <person name="Ruiz-Duenas F.J."/>
            <person name="Chevret D."/>
            <person name="Hainaut M."/>
            <person name="Lin J."/>
            <person name="Wang M."/>
            <person name="Pangilinan J."/>
            <person name="Lipzen A."/>
            <person name="Lesage-Meessen L."/>
            <person name="Navarro D."/>
            <person name="Riley R."/>
            <person name="Grigoriev I.V."/>
            <person name="Zhou S."/>
            <person name="Raouche S."/>
            <person name="Rosso M.N."/>
        </authorList>
    </citation>
    <scope>NUCLEOTIDE SEQUENCE [LARGE SCALE GENOMIC DNA]</scope>
    <source>
        <strain evidence="3 4">BRFM 1820</strain>
    </source>
</reference>
<dbReference type="Proteomes" id="UP000256964">
    <property type="component" value="Unassembled WGS sequence"/>
</dbReference>
<feature type="compositionally biased region" description="Basic and acidic residues" evidence="1">
    <location>
        <begin position="488"/>
        <end position="503"/>
    </location>
</feature>
<accession>A0A371DPC3</accession>
<feature type="domain" description="Metallo-beta-lactamase" evidence="2">
    <location>
        <begin position="22"/>
        <end position="89"/>
    </location>
</feature>
<evidence type="ECO:0000259" key="2">
    <source>
        <dbReference type="Pfam" id="PF00753"/>
    </source>
</evidence>
<feature type="compositionally biased region" description="Basic and acidic residues" evidence="1">
    <location>
        <begin position="409"/>
        <end position="428"/>
    </location>
</feature>
<dbReference type="InterPro" id="IPR001279">
    <property type="entry name" value="Metallo-B-lactamas"/>
</dbReference>
<name>A0A371DPC3_9APHY</name>
<evidence type="ECO:0000313" key="4">
    <source>
        <dbReference type="Proteomes" id="UP000256964"/>
    </source>
</evidence>
<feature type="compositionally biased region" description="Polar residues" evidence="1">
    <location>
        <begin position="1"/>
        <end position="12"/>
    </location>
</feature>
<dbReference type="GO" id="GO:0005634">
    <property type="term" value="C:nucleus"/>
    <property type="evidence" value="ECO:0007669"/>
    <property type="project" value="TreeGrafter"/>
</dbReference>
<dbReference type="Gene3D" id="3.60.15.10">
    <property type="entry name" value="Ribonuclease Z/Hydroxyacylglutathione hydrolase-like"/>
    <property type="match status" value="1"/>
</dbReference>
<dbReference type="GO" id="GO:0042781">
    <property type="term" value="F:3'-tRNA processing endoribonuclease activity"/>
    <property type="evidence" value="ECO:0007669"/>
    <property type="project" value="TreeGrafter"/>
</dbReference>
<dbReference type="EMBL" id="KZ857385">
    <property type="protein sequence ID" value="RDX54369.1"/>
    <property type="molecule type" value="Genomic_DNA"/>
</dbReference>
<dbReference type="OrthoDB" id="527344at2759"/>
<dbReference type="Pfam" id="PF00753">
    <property type="entry name" value="Lactamase_B"/>
    <property type="match status" value="1"/>
</dbReference>
<proteinExistence type="predicted"/>